<keyword evidence="3" id="KW-1185">Reference proteome</keyword>
<proteinExistence type="predicted"/>
<dbReference type="Proteomes" id="UP000198793">
    <property type="component" value="Unassembled WGS sequence"/>
</dbReference>
<evidence type="ECO:0000313" key="2">
    <source>
        <dbReference type="EMBL" id="SDO75883.1"/>
    </source>
</evidence>
<evidence type="ECO:0000256" key="1">
    <source>
        <dbReference type="SAM" id="MobiDB-lite"/>
    </source>
</evidence>
<accession>A0A1H0M627</accession>
<name>A0A1H0M627_9HYPH</name>
<feature type="region of interest" description="Disordered" evidence="1">
    <location>
        <begin position="1"/>
        <end position="21"/>
    </location>
</feature>
<gene>
    <name evidence="2" type="ORF">SAMN05192530_11285</name>
</gene>
<dbReference type="OrthoDB" id="7276785at2"/>
<dbReference type="RefSeq" id="WP_090676593.1">
    <property type="nucleotide sequence ID" value="NZ_FNIT01000012.1"/>
</dbReference>
<organism evidence="2 3">
    <name type="scientific">Aureimonas jatrophae</name>
    <dbReference type="NCBI Taxonomy" id="1166073"/>
    <lineage>
        <taxon>Bacteria</taxon>
        <taxon>Pseudomonadati</taxon>
        <taxon>Pseudomonadota</taxon>
        <taxon>Alphaproteobacteria</taxon>
        <taxon>Hyphomicrobiales</taxon>
        <taxon>Aurantimonadaceae</taxon>
        <taxon>Aureimonas</taxon>
    </lineage>
</organism>
<dbReference type="AlphaFoldDB" id="A0A1H0M627"/>
<protein>
    <submittedName>
        <fullName evidence="2">Uncharacterized protein</fullName>
    </submittedName>
</protein>
<dbReference type="EMBL" id="FNIT01000012">
    <property type="protein sequence ID" value="SDO75883.1"/>
    <property type="molecule type" value="Genomic_DNA"/>
</dbReference>
<evidence type="ECO:0000313" key="3">
    <source>
        <dbReference type="Proteomes" id="UP000198793"/>
    </source>
</evidence>
<dbReference type="STRING" id="1166073.SAMN05192530_11285"/>
<reference evidence="2 3" key="1">
    <citation type="submission" date="2016-10" db="EMBL/GenBank/DDBJ databases">
        <authorList>
            <person name="de Groot N.N."/>
        </authorList>
    </citation>
    <scope>NUCLEOTIDE SEQUENCE [LARGE SCALE GENOMIC DNA]</scope>
    <source>
        <strain evidence="3">L7-484,KACC 16230,DSM 25025</strain>
    </source>
</reference>
<sequence>MTKRKTDGAGEGGSSANFKPFADDEAAVTIGGMTIENGTDHVSISGSLDIAADKAGLEQAKALKEAVDAIVSALTAKGDLPEKAEAEEVKPTKKARNPFG</sequence>